<dbReference type="InterPro" id="IPR028098">
    <property type="entry name" value="Glyco_trans_4-like_N"/>
</dbReference>
<feature type="domain" description="Glycosyltransferase subfamily 4-like N-terminal" evidence="2">
    <location>
        <begin position="13"/>
        <end position="166"/>
    </location>
</feature>
<sequence>MKILHVITLADLGGAQSVLINICNRAVKDGHQTYVISESEGPMWKQLDDKIIKIKINQLQREVNPLKDFSTLLQLRKIYKEIKPDVIHLHSSKIGLLGRLAFPAKRIIYTVHGFDSVRTANRKFLIFEKLLKNKARYIVAVSNYDKAALVSEGITENVEMIYNGIKDTYTTNEGEVSLYASEYLENLHKNHIVIMTIARLSPPKDYQLFCNVADHFKNDERFKFVWIGNKEGNGSNTTNITMLGELVDAYIYLKYADLFLLPSKYEGLPISIIEAMCFGVPVIASNVGGISEILNNENGFAVENNVLDFKNAIEKIVNDRKFFKSFCNEARLIYKKKFTIDKMYLQYMDLYKNVIIK</sequence>
<dbReference type="RefSeq" id="WP_307445661.1">
    <property type="nucleotide sequence ID" value="NZ_JAUTAL010000001.1"/>
</dbReference>
<dbReference type="Pfam" id="PF13439">
    <property type="entry name" value="Glyco_transf_4"/>
    <property type="match status" value="1"/>
</dbReference>
<dbReference type="PANTHER" id="PTHR12526:SF630">
    <property type="entry name" value="GLYCOSYLTRANSFERASE"/>
    <property type="match status" value="1"/>
</dbReference>
<dbReference type="PANTHER" id="PTHR12526">
    <property type="entry name" value="GLYCOSYLTRANSFERASE"/>
    <property type="match status" value="1"/>
</dbReference>
<accession>A0ABU0TDJ1</accession>
<evidence type="ECO:0000313" key="4">
    <source>
        <dbReference type="Proteomes" id="UP001225072"/>
    </source>
</evidence>
<dbReference type="SUPFAM" id="SSF53756">
    <property type="entry name" value="UDP-Glycosyltransferase/glycogen phosphorylase"/>
    <property type="match status" value="1"/>
</dbReference>
<gene>
    <name evidence="3" type="ORF">QE404_000287</name>
</gene>
<reference evidence="3 4" key="1">
    <citation type="submission" date="2023-07" db="EMBL/GenBank/DDBJ databases">
        <title>Functional and genomic diversity of the sorghum phyllosphere microbiome.</title>
        <authorList>
            <person name="Shade A."/>
        </authorList>
    </citation>
    <scope>NUCLEOTIDE SEQUENCE [LARGE SCALE GENOMIC DNA]</scope>
    <source>
        <strain evidence="3 4">SORGH_AS_1064</strain>
    </source>
</reference>
<dbReference type="Gene3D" id="3.40.50.2000">
    <property type="entry name" value="Glycogen Phosphorylase B"/>
    <property type="match status" value="2"/>
</dbReference>
<dbReference type="EMBL" id="JAUTAL010000001">
    <property type="protein sequence ID" value="MDQ1095140.1"/>
    <property type="molecule type" value="Genomic_DNA"/>
</dbReference>
<evidence type="ECO:0000313" key="3">
    <source>
        <dbReference type="EMBL" id="MDQ1095140.1"/>
    </source>
</evidence>
<evidence type="ECO:0000259" key="1">
    <source>
        <dbReference type="Pfam" id="PF00534"/>
    </source>
</evidence>
<keyword evidence="4" id="KW-1185">Reference proteome</keyword>
<evidence type="ECO:0000259" key="2">
    <source>
        <dbReference type="Pfam" id="PF13439"/>
    </source>
</evidence>
<comment type="caution">
    <text evidence="3">The sequence shown here is derived from an EMBL/GenBank/DDBJ whole genome shotgun (WGS) entry which is preliminary data.</text>
</comment>
<name>A0ABU0TDJ1_9FLAO</name>
<proteinExistence type="predicted"/>
<protein>
    <submittedName>
        <fullName evidence="3">Glycosyltransferase involved in cell wall biosynthesis</fullName>
    </submittedName>
</protein>
<dbReference type="InterPro" id="IPR001296">
    <property type="entry name" value="Glyco_trans_1"/>
</dbReference>
<organism evidence="3 4">
    <name type="scientific">Chryseobacterium camelliae</name>
    <dbReference type="NCBI Taxonomy" id="1265445"/>
    <lineage>
        <taxon>Bacteria</taxon>
        <taxon>Pseudomonadati</taxon>
        <taxon>Bacteroidota</taxon>
        <taxon>Flavobacteriia</taxon>
        <taxon>Flavobacteriales</taxon>
        <taxon>Weeksellaceae</taxon>
        <taxon>Chryseobacterium group</taxon>
        <taxon>Chryseobacterium</taxon>
    </lineage>
</organism>
<feature type="domain" description="Glycosyl transferase family 1" evidence="1">
    <location>
        <begin position="188"/>
        <end position="331"/>
    </location>
</feature>
<dbReference type="Pfam" id="PF00534">
    <property type="entry name" value="Glycos_transf_1"/>
    <property type="match status" value="1"/>
</dbReference>
<dbReference type="Proteomes" id="UP001225072">
    <property type="component" value="Unassembled WGS sequence"/>
</dbReference>